<dbReference type="AlphaFoldDB" id="A0A1X7TS74"/>
<keyword evidence="1" id="KW-0677">Repeat</keyword>
<evidence type="ECO:0000256" key="2">
    <source>
        <dbReference type="PROSITE-ProRule" id="PRU00103"/>
    </source>
</evidence>
<dbReference type="Gene3D" id="1.25.10.10">
    <property type="entry name" value="Leucine-rich Repeat Variant"/>
    <property type="match status" value="2"/>
</dbReference>
<dbReference type="InterPro" id="IPR016024">
    <property type="entry name" value="ARM-type_fold"/>
</dbReference>
<dbReference type="SUPFAM" id="SSF48371">
    <property type="entry name" value="ARM repeat"/>
    <property type="match status" value="1"/>
</dbReference>
<dbReference type="FunCoup" id="A0A1X7TS74">
    <property type="interactions" value="70"/>
</dbReference>
<dbReference type="PROSITE" id="PS50077">
    <property type="entry name" value="HEAT_REPEAT"/>
    <property type="match status" value="2"/>
</dbReference>
<reference evidence="4" key="1">
    <citation type="submission" date="2017-05" db="UniProtKB">
        <authorList>
            <consortium name="EnsemblMetazoa"/>
        </authorList>
    </citation>
    <scope>IDENTIFICATION</scope>
</reference>
<name>A0A1X7TS74_AMPQE</name>
<proteinExistence type="predicted"/>
<dbReference type="InterPro" id="IPR051023">
    <property type="entry name" value="PP2A_Regulatory_Subunit_A"/>
</dbReference>
<dbReference type="EnsemblMetazoa" id="Aqu2.1.17955_001">
    <property type="protein sequence ID" value="Aqu2.1.17955_001"/>
    <property type="gene ID" value="Aqu2.1.17955"/>
</dbReference>
<dbReference type="PANTHER" id="PTHR10648">
    <property type="entry name" value="SERINE/THREONINE-PROTEIN PHOSPHATASE PP2A 65 KDA REGULATORY SUBUNIT"/>
    <property type="match status" value="1"/>
</dbReference>
<dbReference type="GO" id="GO:0005737">
    <property type="term" value="C:cytoplasm"/>
    <property type="evidence" value="ECO:0007669"/>
    <property type="project" value="TreeGrafter"/>
</dbReference>
<dbReference type="PANTHER" id="PTHR10648:SF1">
    <property type="entry name" value="SERINE_THREONINE-PROTEIN PHOSPHATASE 4 REGULATORY SUBUNIT 1"/>
    <property type="match status" value="1"/>
</dbReference>
<dbReference type="InParanoid" id="A0A1X7TS74"/>
<feature type="region of interest" description="Disordered" evidence="3">
    <location>
        <begin position="235"/>
        <end position="259"/>
    </location>
</feature>
<evidence type="ECO:0000256" key="3">
    <source>
        <dbReference type="SAM" id="MobiDB-lite"/>
    </source>
</evidence>
<feature type="repeat" description="HEAT" evidence="2">
    <location>
        <begin position="426"/>
        <end position="464"/>
    </location>
</feature>
<feature type="repeat" description="HEAT" evidence="2">
    <location>
        <begin position="62"/>
        <end position="100"/>
    </location>
</feature>
<sequence>MDLRYPPTQILMFIIHSSHRSLLPYFIQLCKDEVWEVVRKACADVFMDVSLGCSLLSRQERLTPVFLHLLKDDSRWVRKAAYQYLGPFISTFYTPPTEQSVNDASIQPLSESELLDNSLTGLVGALTLVTSTTSSDTQTVTSVVSEVTTPTKGAEPHILSPLMIFHTPPKSNPSLSSPTETNEFNSFQFWQPPISTLLPLKGEASNGGTGTKDVGTGQRDNDALSVDLFGGVVAGGDEITRRGEGEELDDDDDDSDGLNDIKDELLAESEGGVASGDGGMANEFTSKLKLIESPIGSVPNGFPTVRVFIQSANGQIHEEQTMTGGSGGGTYGCHSNSTPFNRMDVTSQSTAMDMTTVFDNNTTINNEPYFTAGLEQEIVPDELIEMYLGMVDLNKTQSVDVDLPLYCAFSFPAVLQTLGPNHWSLLKPTFDILSTDMQWKIRRVLAHSIHEIAQMLGSNRTVSDLLSVVNEYATKDLDDVKTGVLAHLSEFFEMLPSDVRKENFPSILNGILDTENEKNWRYRDSLAEQLMLLSELFDCSFVEQFIVPVAIRLGHDKVAQIRDSASRLIGSLLHKFSQSSPTTCSLILTQLRTSFATSERWLLRLMYVKQCELFFHKRLISYSLFGSECLPSLLTLSNDVVPNVRLAVARTLYSTLDNTQFISANQSFSRDISSIISKLKEDRDRDVRYYSGNYEDINNNTRTSLSPSTPSAQQLQQFENTQEDTEYKLDIANAGSILQLT</sequence>
<dbReference type="InterPro" id="IPR011989">
    <property type="entry name" value="ARM-like"/>
</dbReference>
<dbReference type="InterPro" id="IPR021133">
    <property type="entry name" value="HEAT_type_2"/>
</dbReference>
<dbReference type="GO" id="GO:0019888">
    <property type="term" value="F:protein phosphatase regulator activity"/>
    <property type="evidence" value="ECO:0007669"/>
    <property type="project" value="TreeGrafter"/>
</dbReference>
<feature type="compositionally biased region" description="Acidic residues" evidence="3">
    <location>
        <begin position="246"/>
        <end position="257"/>
    </location>
</feature>
<evidence type="ECO:0000256" key="1">
    <source>
        <dbReference type="ARBA" id="ARBA00022737"/>
    </source>
</evidence>
<dbReference type="STRING" id="400682.A0A1X7TS74"/>
<organism evidence="4">
    <name type="scientific">Amphimedon queenslandica</name>
    <name type="common">Sponge</name>
    <dbReference type="NCBI Taxonomy" id="400682"/>
    <lineage>
        <taxon>Eukaryota</taxon>
        <taxon>Metazoa</taxon>
        <taxon>Porifera</taxon>
        <taxon>Demospongiae</taxon>
        <taxon>Heteroscleromorpha</taxon>
        <taxon>Haplosclerida</taxon>
        <taxon>Niphatidae</taxon>
        <taxon>Amphimedon</taxon>
    </lineage>
</organism>
<dbReference type="OrthoDB" id="340346at2759"/>
<protein>
    <submittedName>
        <fullName evidence="4">Uncharacterized protein</fullName>
    </submittedName>
</protein>
<accession>A0A1X7TS74</accession>
<evidence type="ECO:0000313" key="4">
    <source>
        <dbReference type="EnsemblMetazoa" id="Aqu2.1.17955_001"/>
    </source>
</evidence>